<dbReference type="InterPro" id="IPR053151">
    <property type="entry name" value="RNase_H-like"/>
</dbReference>
<evidence type="ECO:0000259" key="1">
    <source>
        <dbReference type="PROSITE" id="PS50879"/>
    </source>
</evidence>
<name>A0AA38F8Z4_TAXCH</name>
<dbReference type="PANTHER" id="PTHR47723">
    <property type="entry name" value="OS05G0353850 PROTEIN"/>
    <property type="match status" value="1"/>
</dbReference>
<comment type="caution">
    <text evidence="2">The sequence shown here is derived from an EMBL/GenBank/DDBJ whole genome shotgun (WGS) entry which is preliminary data.</text>
</comment>
<evidence type="ECO:0000313" key="2">
    <source>
        <dbReference type="EMBL" id="KAH9293663.1"/>
    </source>
</evidence>
<dbReference type="InterPro" id="IPR036397">
    <property type="entry name" value="RNaseH_sf"/>
</dbReference>
<keyword evidence="3" id="KW-1185">Reference proteome</keyword>
<organism evidence="2 3">
    <name type="scientific">Taxus chinensis</name>
    <name type="common">Chinese yew</name>
    <name type="synonym">Taxus wallichiana var. chinensis</name>
    <dbReference type="NCBI Taxonomy" id="29808"/>
    <lineage>
        <taxon>Eukaryota</taxon>
        <taxon>Viridiplantae</taxon>
        <taxon>Streptophyta</taxon>
        <taxon>Embryophyta</taxon>
        <taxon>Tracheophyta</taxon>
        <taxon>Spermatophyta</taxon>
        <taxon>Pinopsida</taxon>
        <taxon>Pinidae</taxon>
        <taxon>Conifers II</taxon>
        <taxon>Cupressales</taxon>
        <taxon>Taxaceae</taxon>
        <taxon>Taxus</taxon>
    </lineage>
</organism>
<dbReference type="SUPFAM" id="SSF53098">
    <property type="entry name" value="Ribonuclease H-like"/>
    <property type="match status" value="1"/>
</dbReference>
<dbReference type="PANTHER" id="PTHR47723:SF19">
    <property type="entry name" value="POLYNUCLEOTIDYL TRANSFERASE, RIBONUCLEASE H-LIKE SUPERFAMILY PROTEIN"/>
    <property type="match status" value="1"/>
</dbReference>
<reference evidence="2 3" key="1">
    <citation type="journal article" date="2021" name="Nat. Plants">
        <title>The Taxus genome provides insights into paclitaxel biosynthesis.</title>
        <authorList>
            <person name="Xiong X."/>
            <person name="Gou J."/>
            <person name="Liao Q."/>
            <person name="Li Y."/>
            <person name="Zhou Q."/>
            <person name="Bi G."/>
            <person name="Li C."/>
            <person name="Du R."/>
            <person name="Wang X."/>
            <person name="Sun T."/>
            <person name="Guo L."/>
            <person name="Liang H."/>
            <person name="Lu P."/>
            <person name="Wu Y."/>
            <person name="Zhang Z."/>
            <person name="Ro D.K."/>
            <person name="Shang Y."/>
            <person name="Huang S."/>
            <person name="Yan J."/>
        </authorList>
    </citation>
    <scope>NUCLEOTIDE SEQUENCE [LARGE SCALE GENOMIC DNA]</scope>
    <source>
        <strain evidence="2">Ta-2019</strain>
    </source>
</reference>
<dbReference type="GO" id="GO:0004523">
    <property type="term" value="F:RNA-DNA hybrid ribonuclease activity"/>
    <property type="evidence" value="ECO:0007669"/>
    <property type="project" value="InterPro"/>
</dbReference>
<feature type="domain" description="RNase H type-1" evidence="1">
    <location>
        <begin position="63"/>
        <end position="193"/>
    </location>
</feature>
<dbReference type="EMBL" id="JAHRHJ020000865">
    <property type="protein sequence ID" value="KAH9293663.1"/>
    <property type="molecule type" value="Genomic_DNA"/>
</dbReference>
<proteinExistence type="predicted"/>
<dbReference type="Pfam" id="PF13456">
    <property type="entry name" value="RVT_3"/>
    <property type="match status" value="1"/>
</dbReference>
<feature type="non-terminal residue" evidence="2">
    <location>
        <position position="1"/>
    </location>
</feature>
<gene>
    <name evidence="2" type="ORF">KI387_041132</name>
</gene>
<accession>A0AA38F8Z4</accession>
<dbReference type="PROSITE" id="PS50879">
    <property type="entry name" value="RNASE_H_1"/>
    <property type="match status" value="1"/>
</dbReference>
<dbReference type="InterPro" id="IPR012337">
    <property type="entry name" value="RNaseH-like_sf"/>
</dbReference>
<dbReference type="InterPro" id="IPR002156">
    <property type="entry name" value="RNaseH_domain"/>
</dbReference>
<dbReference type="CDD" id="cd06222">
    <property type="entry name" value="RNase_H_like"/>
    <property type="match status" value="1"/>
</dbReference>
<dbReference type="GO" id="GO:0003676">
    <property type="term" value="F:nucleic acid binding"/>
    <property type="evidence" value="ECO:0007669"/>
    <property type="project" value="InterPro"/>
</dbReference>
<sequence length="220" mass="25057">DQKALLLKVRRKFLAAIKENIKLFKGKAKKPYPKREQKVLDKFTLGPVELHKPKKNSIWIRPEENVVKLNFDGASKGNLGLAGGGGILRNNEGDWLFVYVGPLGWQTNNMAEARALLWGVLLAKEKGFKDIQIEGDSLIIINALNNQGSINWPLRNILNDVKETLKYFVKVSYNHTLRQGNKCVDKMANYRALSNDYKIWCKGDDLPMDINETIIRDRGH</sequence>
<evidence type="ECO:0000313" key="3">
    <source>
        <dbReference type="Proteomes" id="UP000824469"/>
    </source>
</evidence>
<dbReference type="Proteomes" id="UP000824469">
    <property type="component" value="Unassembled WGS sequence"/>
</dbReference>
<dbReference type="OMA" id="KFAQMGH"/>
<dbReference type="Gene3D" id="3.30.420.10">
    <property type="entry name" value="Ribonuclease H-like superfamily/Ribonuclease H"/>
    <property type="match status" value="1"/>
</dbReference>
<dbReference type="InterPro" id="IPR044730">
    <property type="entry name" value="RNase_H-like_dom_plant"/>
</dbReference>
<dbReference type="AlphaFoldDB" id="A0AA38F8Z4"/>
<protein>
    <recommendedName>
        <fullName evidence="1">RNase H type-1 domain-containing protein</fullName>
    </recommendedName>
</protein>